<evidence type="ECO:0000313" key="3">
    <source>
        <dbReference type="Proteomes" id="UP000236641"/>
    </source>
</evidence>
<keyword evidence="1" id="KW-0812">Transmembrane</keyword>
<evidence type="ECO:0000256" key="1">
    <source>
        <dbReference type="SAM" id="Phobius"/>
    </source>
</evidence>
<dbReference type="AlphaFoldDB" id="A0A2K1DYM8"/>
<organism evidence="2 3">
    <name type="scientific">Hanstruepera neustonica</name>
    <dbReference type="NCBI Taxonomy" id="1445657"/>
    <lineage>
        <taxon>Bacteria</taxon>
        <taxon>Pseudomonadati</taxon>
        <taxon>Bacteroidota</taxon>
        <taxon>Flavobacteriia</taxon>
        <taxon>Flavobacteriales</taxon>
        <taxon>Flavobacteriaceae</taxon>
        <taxon>Hanstruepera</taxon>
    </lineage>
</organism>
<feature type="transmembrane region" description="Helical" evidence="1">
    <location>
        <begin position="21"/>
        <end position="42"/>
    </location>
</feature>
<comment type="caution">
    <text evidence="2">The sequence shown here is derived from an EMBL/GenBank/DDBJ whole genome shotgun (WGS) entry which is preliminary data.</text>
</comment>
<dbReference type="EMBL" id="POWF01000004">
    <property type="protein sequence ID" value="PNQ73120.1"/>
    <property type="molecule type" value="Genomic_DNA"/>
</dbReference>
<reference evidence="2 3" key="1">
    <citation type="submission" date="2018-01" db="EMBL/GenBank/DDBJ databases">
        <title>The draft genome of Hanstruepera neustonica JCM19743.</title>
        <authorList>
            <person name="He R.-H."/>
            <person name="Du Z.-J."/>
        </authorList>
    </citation>
    <scope>NUCLEOTIDE SEQUENCE [LARGE SCALE GENOMIC DNA]</scope>
    <source>
        <strain evidence="2 3">JCM19743</strain>
    </source>
</reference>
<keyword evidence="3" id="KW-1185">Reference proteome</keyword>
<evidence type="ECO:0000313" key="2">
    <source>
        <dbReference type="EMBL" id="PNQ73120.1"/>
    </source>
</evidence>
<dbReference type="InterPro" id="IPR045749">
    <property type="entry name" value="DUF6090"/>
</dbReference>
<name>A0A2K1DYM8_9FLAO</name>
<accession>A0A2K1DYM8</accession>
<dbReference type="Pfam" id="PF19578">
    <property type="entry name" value="DUF6090"/>
    <property type="match status" value="1"/>
</dbReference>
<gene>
    <name evidence="2" type="ORF">C1T31_09015</name>
</gene>
<proteinExistence type="predicted"/>
<keyword evidence="1" id="KW-1133">Transmembrane helix</keyword>
<keyword evidence="1" id="KW-0472">Membrane</keyword>
<protein>
    <submittedName>
        <fullName evidence="2">Uncharacterized protein</fullName>
    </submittedName>
</protein>
<sequence length="258" mass="30479">MIKFFRHIRRSLINQNQMGKYLKYAIGEIVLVVIGILIALQINNWNENRKVKVREAQIYNELKNDLLQTKSDIEETIAKHKKVIKVNQELIFAIHDKKPYSQTIYNLFTESSDDFQIIPKTSAFENLKNMGLNTLSNDSLRIAITNLFQLDLKRLENELEMKDTNFDFRKSLYPFQDKYLFADTTDTMHLGFKHTDTIMVYKLKVKNYEQFLNDNDLLKTLQVILFTRSLKVNEEVKTIEKIDAVIKRINDELKVNHN</sequence>
<dbReference type="OrthoDB" id="821805at2"/>
<dbReference type="Proteomes" id="UP000236641">
    <property type="component" value="Unassembled WGS sequence"/>
</dbReference>